<dbReference type="KEGG" id="pbn:PADG_11334"/>
<evidence type="ECO:0000313" key="2">
    <source>
        <dbReference type="EMBL" id="KGM92511.1"/>
    </source>
</evidence>
<dbReference type="GeneID" id="22587231"/>
<name>A0A0A0HWR0_PARBD</name>
<proteinExistence type="predicted"/>
<evidence type="ECO:0000256" key="1">
    <source>
        <dbReference type="SAM" id="MobiDB-lite"/>
    </source>
</evidence>
<feature type="region of interest" description="Disordered" evidence="1">
    <location>
        <begin position="1"/>
        <end position="23"/>
    </location>
</feature>
<keyword evidence="3" id="KW-1185">Reference proteome</keyword>
<dbReference type="eggNOG" id="ENOG502RVJ0">
    <property type="taxonomic scope" value="Eukaryota"/>
</dbReference>
<dbReference type="EMBL" id="KN275958">
    <property type="protein sequence ID" value="KGM92511.1"/>
    <property type="molecule type" value="Genomic_DNA"/>
</dbReference>
<sequence>MAATKNACGKQKNQDTRRGSGGEISRSSLNNWLIAEPLDFARKSKEQTKLGFLGRKLQMSLGQSINYLAETFHHLLSPSEIFQSNATAIQAKKMAYLDSKQRLSWLSGFRFYVVSPRSFRLTRKNCREHGTPLTWSE</sequence>
<dbReference type="VEuPathDB" id="FungiDB:PADG_11334"/>
<evidence type="ECO:0000313" key="3">
    <source>
        <dbReference type="Proteomes" id="UP000001628"/>
    </source>
</evidence>
<dbReference type="InParanoid" id="A0A0A0HWR0"/>
<dbReference type="Proteomes" id="UP000001628">
    <property type="component" value="Unassembled WGS sequence"/>
</dbReference>
<organism evidence="2 3">
    <name type="scientific">Paracoccidioides brasiliensis (strain Pb18)</name>
    <dbReference type="NCBI Taxonomy" id="502780"/>
    <lineage>
        <taxon>Eukaryota</taxon>
        <taxon>Fungi</taxon>
        <taxon>Dikarya</taxon>
        <taxon>Ascomycota</taxon>
        <taxon>Pezizomycotina</taxon>
        <taxon>Eurotiomycetes</taxon>
        <taxon>Eurotiomycetidae</taxon>
        <taxon>Onygenales</taxon>
        <taxon>Ajellomycetaceae</taxon>
        <taxon>Paracoccidioides</taxon>
    </lineage>
</organism>
<gene>
    <name evidence="2" type="ORF">PADG_11334</name>
</gene>
<reference evidence="2 3" key="1">
    <citation type="journal article" date="2011" name="PLoS Genet.">
        <title>Comparative genomic analysis of human fungal pathogens causing paracoccidioidomycosis.</title>
        <authorList>
            <person name="Desjardins C.A."/>
            <person name="Champion M.D."/>
            <person name="Holder J.W."/>
            <person name="Muszewska A."/>
            <person name="Goldberg J."/>
            <person name="Bailao A.M."/>
            <person name="Brigido M.M."/>
            <person name="Ferreira M.E."/>
            <person name="Garcia A.M."/>
            <person name="Grynberg M."/>
            <person name="Gujja S."/>
            <person name="Heiman D.I."/>
            <person name="Henn M.R."/>
            <person name="Kodira C.D."/>
            <person name="Leon-Narvaez H."/>
            <person name="Longo L.V."/>
            <person name="Ma L.J."/>
            <person name="Malavazi I."/>
            <person name="Matsuo A.L."/>
            <person name="Morais F.V."/>
            <person name="Pereira M."/>
            <person name="Rodriguez-Brito S."/>
            <person name="Sakthikumar S."/>
            <person name="Salem-Izacc S.M."/>
            <person name="Sykes S.M."/>
            <person name="Teixeira M.M."/>
            <person name="Vallejo M.C."/>
            <person name="Walter M.E."/>
            <person name="Yandava C."/>
            <person name="Young S."/>
            <person name="Zeng Q."/>
            <person name="Zucker J."/>
            <person name="Felipe M.S."/>
            <person name="Goldman G.H."/>
            <person name="Haas B.J."/>
            <person name="McEwen J.G."/>
            <person name="Nino-Vega G."/>
            <person name="Puccia R."/>
            <person name="San-Blas G."/>
            <person name="Soares C.M."/>
            <person name="Birren B.W."/>
            <person name="Cuomo C.A."/>
        </authorList>
    </citation>
    <scope>NUCLEOTIDE SEQUENCE [LARGE SCALE GENOMIC DNA]</scope>
    <source>
        <strain evidence="2 3">Pb18</strain>
    </source>
</reference>
<accession>A0A0A0HWR0</accession>
<dbReference type="RefSeq" id="XP_010757891.1">
    <property type="nucleotide sequence ID" value="XM_010759589.1"/>
</dbReference>
<dbReference type="HOGENOM" id="CLU_1865737_0_0_1"/>
<dbReference type="AlphaFoldDB" id="A0A0A0HWR0"/>
<protein>
    <submittedName>
        <fullName evidence="2">Uncharacterized protein</fullName>
    </submittedName>
</protein>